<evidence type="ECO:0000256" key="10">
    <source>
        <dbReference type="RuleBase" id="RU000304"/>
    </source>
</evidence>
<evidence type="ECO:0000313" key="12">
    <source>
        <dbReference type="EMBL" id="EST44671.1"/>
    </source>
</evidence>
<dbReference type="PROSITE" id="PS00107">
    <property type="entry name" value="PROTEIN_KINASE_ATP"/>
    <property type="match status" value="1"/>
</dbReference>
<organism evidence="12">
    <name type="scientific">Spironucleus salmonicida</name>
    <dbReference type="NCBI Taxonomy" id="348837"/>
    <lineage>
        <taxon>Eukaryota</taxon>
        <taxon>Metamonada</taxon>
        <taxon>Diplomonadida</taxon>
        <taxon>Hexamitidae</taxon>
        <taxon>Hexamitinae</taxon>
        <taxon>Spironucleus</taxon>
    </lineage>
</organism>
<dbReference type="CDD" id="cd14003">
    <property type="entry name" value="STKc_AMPK-like"/>
    <property type="match status" value="1"/>
</dbReference>
<dbReference type="VEuPathDB" id="GiardiaDB:SS50377_24813"/>
<feature type="binding site" evidence="9">
    <location>
        <position position="43"/>
    </location>
    <ligand>
        <name>ATP</name>
        <dbReference type="ChEBI" id="CHEBI:30616"/>
    </ligand>
</feature>
<evidence type="ECO:0000313" key="14">
    <source>
        <dbReference type="EMBL" id="KAH0572679.1"/>
    </source>
</evidence>
<dbReference type="Proteomes" id="UP000018208">
    <property type="component" value="Unassembled WGS sequence"/>
</dbReference>
<evidence type="ECO:0000256" key="7">
    <source>
        <dbReference type="ARBA" id="ARBA00047899"/>
    </source>
</evidence>
<dbReference type="GO" id="GO:0004674">
    <property type="term" value="F:protein serine/threonine kinase activity"/>
    <property type="evidence" value="ECO:0007669"/>
    <property type="project" value="UniProtKB-KW"/>
</dbReference>
<evidence type="ECO:0000256" key="4">
    <source>
        <dbReference type="ARBA" id="ARBA00022741"/>
    </source>
</evidence>
<reference evidence="12 14" key="1">
    <citation type="journal article" date="2014" name="PLoS Genet.">
        <title>The Genome of Spironucleus salmonicida Highlights a Fish Pathogen Adapted to Fluctuating Environments.</title>
        <authorList>
            <person name="Xu F."/>
            <person name="Jerlstrom-Hultqvist J."/>
            <person name="Einarsson E."/>
            <person name="Astvaldsson A."/>
            <person name="Svard S.G."/>
            <person name="Andersson J.O."/>
        </authorList>
    </citation>
    <scope>NUCLEOTIDE SEQUENCE</scope>
    <source>
        <strain evidence="14">ATCC 50377</strain>
    </source>
</reference>
<dbReference type="InterPro" id="IPR017441">
    <property type="entry name" value="Protein_kinase_ATP_BS"/>
</dbReference>
<keyword evidence="6 9" id="KW-0067">ATP-binding</keyword>
<dbReference type="PANTHER" id="PTHR43895:SF32">
    <property type="entry name" value="SERINE_THREONINE-PROTEIN KINASE CHK1"/>
    <property type="match status" value="1"/>
</dbReference>
<dbReference type="InterPro" id="IPR000719">
    <property type="entry name" value="Prot_kinase_dom"/>
</dbReference>
<dbReference type="SUPFAM" id="SSF56112">
    <property type="entry name" value="Protein kinase-like (PK-like)"/>
    <property type="match status" value="1"/>
</dbReference>
<evidence type="ECO:0000256" key="1">
    <source>
        <dbReference type="ARBA" id="ARBA00012513"/>
    </source>
</evidence>
<keyword evidence="2 10" id="KW-0723">Serine/threonine-protein kinase</keyword>
<evidence type="ECO:0000313" key="16">
    <source>
        <dbReference type="Proteomes" id="UP000018208"/>
    </source>
</evidence>
<dbReference type="PANTHER" id="PTHR43895">
    <property type="entry name" value="CALCIUM/CALMODULIN-DEPENDENT PROTEIN KINASE KINASE-RELATED"/>
    <property type="match status" value="1"/>
</dbReference>
<dbReference type="InterPro" id="IPR008271">
    <property type="entry name" value="Ser/Thr_kinase_AS"/>
</dbReference>
<dbReference type="InterPro" id="IPR011009">
    <property type="entry name" value="Kinase-like_dom_sf"/>
</dbReference>
<gene>
    <name evidence="13" type="ORF">SS50377_15355</name>
    <name evidence="12" type="ORF">SS50377_15448</name>
    <name evidence="14" type="ORF">SS50377_24791</name>
    <name evidence="15" type="ORF">SS50377_24813</name>
</gene>
<dbReference type="EMBL" id="AUWU02000005">
    <property type="protein sequence ID" value="KAH0572679.1"/>
    <property type="molecule type" value="Genomic_DNA"/>
</dbReference>
<evidence type="ECO:0000256" key="2">
    <source>
        <dbReference type="ARBA" id="ARBA00022527"/>
    </source>
</evidence>
<dbReference type="PROSITE" id="PS00108">
    <property type="entry name" value="PROTEIN_KINASE_ST"/>
    <property type="match status" value="1"/>
</dbReference>
<evidence type="ECO:0000256" key="8">
    <source>
        <dbReference type="ARBA" id="ARBA00048679"/>
    </source>
</evidence>
<dbReference type="VEuPathDB" id="GiardiaDB:SS50377_24791"/>
<dbReference type="EMBL" id="KI546114">
    <property type="protein sequence ID" value="EST44671.1"/>
    <property type="molecule type" value="Genomic_DNA"/>
</dbReference>
<keyword evidence="4 9" id="KW-0547">Nucleotide-binding</keyword>
<dbReference type="EMBL" id="KI546111">
    <property type="protein sequence ID" value="EST44735.1"/>
    <property type="molecule type" value="Genomic_DNA"/>
</dbReference>
<protein>
    <recommendedName>
        <fullName evidence="1">non-specific serine/threonine protein kinase</fullName>
        <ecNumber evidence="1">2.7.11.1</ecNumber>
    </recommendedName>
</protein>
<evidence type="ECO:0000256" key="6">
    <source>
        <dbReference type="ARBA" id="ARBA00022840"/>
    </source>
</evidence>
<comment type="catalytic activity">
    <reaction evidence="8">
        <text>L-seryl-[protein] + ATP = O-phospho-L-seryl-[protein] + ADP + H(+)</text>
        <dbReference type="Rhea" id="RHEA:17989"/>
        <dbReference type="Rhea" id="RHEA-COMP:9863"/>
        <dbReference type="Rhea" id="RHEA-COMP:11604"/>
        <dbReference type="ChEBI" id="CHEBI:15378"/>
        <dbReference type="ChEBI" id="CHEBI:29999"/>
        <dbReference type="ChEBI" id="CHEBI:30616"/>
        <dbReference type="ChEBI" id="CHEBI:83421"/>
        <dbReference type="ChEBI" id="CHEBI:456216"/>
        <dbReference type="EC" id="2.7.11.1"/>
    </reaction>
</comment>
<dbReference type="SMART" id="SM00220">
    <property type="entry name" value="S_TKc"/>
    <property type="match status" value="1"/>
</dbReference>
<sequence>MTQVEDAPKKVQNYIIGEQLGKGTYAKVYLVTDENTGLKYAMKVIKRQSLSETALQRLQREIAIMQALKHPNTVHLYNILQNSSRFMLVMDFIPRGELLQSIRAPLPEALAALYFTQIAATVRYFHQLGIQHRDLKFENVLLADDSKVYVADFGLGAVSNSPDKTFFTCKTTCGSPHYIAPEVADAEKYDGRRADIWSLGILLFTMLAFKFPFNGTDVREIFENARTCNYQYPEFFTQEARNLISSILVKDPEKRATIEEIFDSTFFQKYAQVDSEKGEITTGTLVVPFRPDQNKQKELETLHKILKIDSQPVQQSPDSCPFCDFALKVPPKNDVIGFDVKKAFAMPNVKSPKGALAAVCAALRGVSDTQISVVMHKFLVRIEGVEIRLFSPSQGKYYGSIGCKDIDIQKKFNAGLLKAISAGVGFTEVENVKVMCE</sequence>
<dbReference type="FunFam" id="1.10.510.10:FF:000571">
    <property type="entry name" value="Maternal embryonic leucine zipper kinase"/>
    <property type="match status" value="1"/>
</dbReference>
<evidence type="ECO:0000256" key="3">
    <source>
        <dbReference type="ARBA" id="ARBA00022679"/>
    </source>
</evidence>
<evidence type="ECO:0000313" key="13">
    <source>
        <dbReference type="EMBL" id="EST44735.1"/>
    </source>
</evidence>
<reference evidence="14" key="2">
    <citation type="submission" date="2020-12" db="EMBL/GenBank/DDBJ databases">
        <title>New Spironucleus salmonicida genome in near-complete chromosomes.</title>
        <authorList>
            <person name="Xu F."/>
            <person name="Kurt Z."/>
            <person name="Jimenez-Gonzalez A."/>
            <person name="Astvaldsson A."/>
            <person name="Andersson J.O."/>
            <person name="Svard S.G."/>
        </authorList>
    </citation>
    <scope>NUCLEOTIDE SEQUENCE</scope>
    <source>
        <strain evidence="14">ATCC 50377</strain>
    </source>
</reference>
<comment type="similarity">
    <text evidence="10">Belongs to the protein kinase superfamily.</text>
</comment>
<dbReference type="AlphaFoldDB" id="V6LLU4"/>
<dbReference type="EMBL" id="AUWU02000005">
    <property type="protein sequence ID" value="KAH0572701.1"/>
    <property type="molecule type" value="Genomic_DNA"/>
</dbReference>
<dbReference type="FunFam" id="3.30.200.20:FF:000042">
    <property type="entry name" value="Aurora kinase A"/>
    <property type="match status" value="1"/>
</dbReference>
<comment type="catalytic activity">
    <reaction evidence="7">
        <text>L-threonyl-[protein] + ATP = O-phospho-L-threonyl-[protein] + ADP + H(+)</text>
        <dbReference type="Rhea" id="RHEA:46608"/>
        <dbReference type="Rhea" id="RHEA-COMP:11060"/>
        <dbReference type="Rhea" id="RHEA-COMP:11605"/>
        <dbReference type="ChEBI" id="CHEBI:15378"/>
        <dbReference type="ChEBI" id="CHEBI:30013"/>
        <dbReference type="ChEBI" id="CHEBI:30616"/>
        <dbReference type="ChEBI" id="CHEBI:61977"/>
        <dbReference type="ChEBI" id="CHEBI:456216"/>
        <dbReference type="EC" id="2.7.11.1"/>
    </reaction>
</comment>
<accession>V6LLU4</accession>
<dbReference type="EC" id="2.7.11.1" evidence="1"/>
<name>V6LLU4_9EUKA</name>
<feature type="domain" description="Protein kinase" evidence="11">
    <location>
        <begin position="14"/>
        <end position="267"/>
    </location>
</feature>
<keyword evidence="3" id="KW-0808">Transferase</keyword>
<dbReference type="PROSITE" id="PS50011">
    <property type="entry name" value="PROTEIN_KINASE_DOM"/>
    <property type="match status" value="1"/>
</dbReference>
<dbReference type="Pfam" id="PF00069">
    <property type="entry name" value="Pkinase"/>
    <property type="match status" value="1"/>
</dbReference>
<dbReference type="Gene3D" id="1.10.510.10">
    <property type="entry name" value="Transferase(Phosphotransferase) domain 1"/>
    <property type="match status" value="1"/>
</dbReference>
<dbReference type="GO" id="GO:0007165">
    <property type="term" value="P:signal transduction"/>
    <property type="evidence" value="ECO:0007669"/>
    <property type="project" value="TreeGrafter"/>
</dbReference>
<evidence type="ECO:0000259" key="11">
    <source>
        <dbReference type="PROSITE" id="PS50011"/>
    </source>
</evidence>
<keyword evidence="5 12" id="KW-0418">Kinase</keyword>
<evidence type="ECO:0000256" key="5">
    <source>
        <dbReference type="ARBA" id="ARBA00022777"/>
    </source>
</evidence>
<evidence type="ECO:0000256" key="9">
    <source>
        <dbReference type="PROSITE-ProRule" id="PRU10141"/>
    </source>
</evidence>
<evidence type="ECO:0000313" key="15">
    <source>
        <dbReference type="EMBL" id="KAH0572701.1"/>
    </source>
</evidence>
<dbReference type="GO" id="GO:0005524">
    <property type="term" value="F:ATP binding"/>
    <property type="evidence" value="ECO:0007669"/>
    <property type="project" value="UniProtKB-UniRule"/>
</dbReference>
<proteinExistence type="inferred from homology"/>
<dbReference type="OrthoDB" id="193931at2759"/>
<keyword evidence="16" id="KW-1185">Reference proteome</keyword>